<dbReference type="InParanoid" id="A0A162WXU9"/>
<dbReference type="GeneID" id="28992723"/>
<reference evidence="2" key="1">
    <citation type="submission" date="2015-06" db="EMBL/GenBank/DDBJ databases">
        <title>Expansion of signal transduction pathways in fungi by whole-genome duplication.</title>
        <authorList>
            <consortium name="DOE Joint Genome Institute"/>
            <person name="Corrochano L.M."/>
            <person name="Kuo A."/>
            <person name="Marcet-Houben M."/>
            <person name="Polaino S."/>
            <person name="Salamov A."/>
            <person name="Villalobos J.M."/>
            <person name="Alvarez M.I."/>
            <person name="Avalos J."/>
            <person name="Benito E.P."/>
            <person name="Benoit I."/>
            <person name="Burger G."/>
            <person name="Camino L.P."/>
            <person name="Canovas D."/>
            <person name="Cerda-Olmedo E."/>
            <person name="Cheng J.-F."/>
            <person name="Dominguez A."/>
            <person name="Elias M."/>
            <person name="Eslava A.P."/>
            <person name="Glaser F."/>
            <person name="Grimwood J."/>
            <person name="Gutierrez G."/>
            <person name="Heitman J."/>
            <person name="Henrissat B."/>
            <person name="Iturriaga E.A."/>
            <person name="Lang B.F."/>
            <person name="Lavin J.L."/>
            <person name="Lee S."/>
            <person name="Li W."/>
            <person name="Lindquist E."/>
            <person name="Lopez-Garcia S."/>
            <person name="Luque E.M."/>
            <person name="Marcos A.T."/>
            <person name="Martin J."/>
            <person name="McCluskey K."/>
            <person name="Medina H.R."/>
            <person name="Miralles-Duran A."/>
            <person name="Miyazaki A."/>
            <person name="Munoz-Torres E."/>
            <person name="Oguiza J.A."/>
            <person name="Ohm R."/>
            <person name="Olmedo M."/>
            <person name="Orejas M."/>
            <person name="Ortiz-Castellanos L."/>
            <person name="Pisabarro A.G."/>
            <person name="Rodriguez-Romero J."/>
            <person name="Ruiz-Herrera J."/>
            <person name="Ruiz-Vazquez R."/>
            <person name="Sanz C."/>
            <person name="Schackwitz W."/>
            <person name="Schmutz J."/>
            <person name="Shahriari M."/>
            <person name="Shelest E."/>
            <person name="Silva-Franco F."/>
            <person name="Soanes D."/>
            <person name="Syed K."/>
            <person name="Tagua V.G."/>
            <person name="Talbot N.J."/>
            <person name="Thon M."/>
            <person name="De vries R.P."/>
            <person name="Wiebenga A."/>
            <person name="Yadav J.S."/>
            <person name="Braun E.L."/>
            <person name="Baker S."/>
            <person name="Garre V."/>
            <person name="Horwitz B."/>
            <person name="Torres-Martinez S."/>
            <person name="Idnurm A."/>
            <person name="Herrera-Estrella A."/>
            <person name="Gabaldon T."/>
            <person name="Grigoriev I.V."/>
        </authorList>
    </citation>
    <scope>NUCLEOTIDE SEQUENCE [LARGE SCALE GENOMIC DNA]</scope>
    <source>
        <strain evidence="2">NRRL 1555(-)</strain>
    </source>
</reference>
<proteinExistence type="predicted"/>
<dbReference type="Proteomes" id="UP000077315">
    <property type="component" value="Unassembled WGS sequence"/>
</dbReference>
<dbReference type="VEuPathDB" id="FungiDB:PHYBLDRAFT_147208"/>
<dbReference type="AlphaFoldDB" id="A0A162WXU9"/>
<sequence length="78" mass="8916">MFEQLSSTRNNLPKVPALSIQFNPFDPPLYQIYDFFTYIKHDRGRLNDTSPEPNISQIGIGTTPKLHAKNGSVRILQQ</sequence>
<evidence type="ECO:0000313" key="1">
    <source>
        <dbReference type="EMBL" id="OAD71445.1"/>
    </source>
</evidence>
<keyword evidence="2" id="KW-1185">Reference proteome</keyword>
<dbReference type="EMBL" id="KV440985">
    <property type="protein sequence ID" value="OAD71445.1"/>
    <property type="molecule type" value="Genomic_DNA"/>
</dbReference>
<name>A0A162WXU9_PHYB8</name>
<dbReference type="RefSeq" id="XP_018289485.1">
    <property type="nucleotide sequence ID" value="XM_018431817.1"/>
</dbReference>
<protein>
    <submittedName>
        <fullName evidence="1">Uncharacterized protein</fullName>
    </submittedName>
</protein>
<accession>A0A162WXU9</accession>
<gene>
    <name evidence="1" type="ORF">PHYBLDRAFT_147208</name>
</gene>
<organism evidence="1 2">
    <name type="scientific">Phycomyces blakesleeanus (strain ATCC 8743b / DSM 1359 / FGSC 10004 / NBRC 33097 / NRRL 1555)</name>
    <dbReference type="NCBI Taxonomy" id="763407"/>
    <lineage>
        <taxon>Eukaryota</taxon>
        <taxon>Fungi</taxon>
        <taxon>Fungi incertae sedis</taxon>
        <taxon>Mucoromycota</taxon>
        <taxon>Mucoromycotina</taxon>
        <taxon>Mucoromycetes</taxon>
        <taxon>Mucorales</taxon>
        <taxon>Phycomycetaceae</taxon>
        <taxon>Phycomyces</taxon>
    </lineage>
</organism>
<evidence type="ECO:0000313" key="2">
    <source>
        <dbReference type="Proteomes" id="UP000077315"/>
    </source>
</evidence>